<evidence type="ECO:0000259" key="1">
    <source>
        <dbReference type="Pfam" id="PF24859"/>
    </source>
</evidence>
<dbReference type="CDD" id="cd16341">
    <property type="entry name" value="FdhE"/>
    <property type="match status" value="1"/>
</dbReference>
<dbReference type="SUPFAM" id="SSF144020">
    <property type="entry name" value="FdhE-like"/>
    <property type="match status" value="1"/>
</dbReference>
<dbReference type="Pfam" id="PF24859">
    <property type="entry name" value="FdhE_central"/>
    <property type="match status" value="1"/>
</dbReference>
<sequence length="283" mass="32441">MALSSATKVRSELEIYKEKTGENADVFDFFHSVLKVQNRTYKNSRVSFRVSIAALQERLKNSQRLVKPREISIPRREYLETLKRIEGEINKRWMVGKRLKQFSRLEELNSDKFAGFISGMVSGKSGYLKGLPTKTHTKKATLQFALESAAMPFMAKISSDVSKKVDLSLWQKGTCPVCGRYPVVAKMRKDDGARFLYCGFCATQWRFPRLTCVNCGNTDQSTMKYFFPEADRGHRVDVCDVCKKSVRTTDERALGRETFFEVENWVTSYLNDVAIREGYKPLG</sequence>
<accession>A0A523UYV3</accession>
<dbReference type="PANTHER" id="PTHR37689">
    <property type="entry name" value="PROTEIN FDHE"/>
    <property type="match status" value="1"/>
</dbReference>
<dbReference type="Proteomes" id="UP000315525">
    <property type="component" value="Unassembled WGS sequence"/>
</dbReference>
<comment type="caution">
    <text evidence="2">The sequence shown here is derived from an EMBL/GenBank/DDBJ whole genome shotgun (WGS) entry which is preliminary data.</text>
</comment>
<gene>
    <name evidence="2" type="primary">fdhE</name>
    <name evidence="2" type="ORF">E3J62_00520</name>
</gene>
<dbReference type="InterPro" id="IPR056797">
    <property type="entry name" value="FdhE_central"/>
</dbReference>
<evidence type="ECO:0000313" key="3">
    <source>
        <dbReference type="Proteomes" id="UP000315525"/>
    </source>
</evidence>
<proteinExistence type="predicted"/>
<dbReference type="InterPro" id="IPR006452">
    <property type="entry name" value="Formate_DH_accessory"/>
</dbReference>
<feature type="domain" description="FdhE central" evidence="1">
    <location>
        <begin position="174"/>
        <end position="209"/>
    </location>
</feature>
<dbReference type="Gene3D" id="3.90.1670.10">
    <property type="entry name" value="FdhE-like domain"/>
    <property type="match status" value="1"/>
</dbReference>
<dbReference type="PANTHER" id="PTHR37689:SF1">
    <property type="entry name" value="PROTEIN FDHE"/>
    <property type="match status" value="1"/>
</dbReference>
<dbReference type="InterPro" id="IPR024064">
    <property type="entry name" value="FdhE-like_sf"/>
</dbReference>
<dbReference type="AlphaFoldDB" id="A0A523UYV3"/>
<dbReference type="GO" id="GO:0008199">
    <property type="term" value="F:ferric iron binding"/>
    <property type="evidence" value="ECO:0007669"/>
    <property type="project" value="TreeGrafter"/>
</dbReference>
<evidence type="ECO:0000313" key="2">
    <source>
        <dbReference type="EMBL" id="TET47716.1"/>
    </source>
</evidence>
<reference evidence="2 3" key="1">
    <citation type="submission" date="2019-03" db="EMBL/GenBank/DDBJ databases">
        <title>Metabolic potential of uncultured bacteria and archaea associated with petroleum seepage in deep-sea sediments.</title>
        <authorList>
            <person name="Dong X."/>
            <person name="Hubert C."/>
        </authorList>
    </citation>
    <scope>NUCLEOTIDE SEQUENCE [LARGE SCALE GENOMIC DNA]</scope>
    <source>
        <strain evidence="2">E44_bin18</strain>
    </source>
</reference>
<name>A0A523UYV3_UNCT6</name>
<dbReference type="GO" id="GO:0051604">
    <property type="term" value="P:protein maturation"/>
    <property type="evidence" value="ECO:0007669"/>
    <property type="project" value="TreeGrafter"/>
</dbReference>
<protein>
    <submittedName>
        <fullName evidence="2">Formate dehydrogenase accessory protein FdhE</fullName>
    </submittedName>
</protein>
<organism evidence="2 3">
    <name type="scientific">candidate division TA06 bacterium</name>
    <dbReference type="NCBI Taxonomy" id="2250710"/>
    <lineage>
        <taxon>Bacteria</taxon>
        <taxon>Bacteria division TA06</taxon>
    </lineage>
</organism>
<dbReference type="GO" id="GO:0005829">
    <property type="term" value="C:cytosol"/>
    <property type="evidence" value="ECO:0007669"/>
    <property type="project" value="TreeGrafter"/>
</dbReference>
<dbReference type="EMBL" id="SOJN01000010">
    <property type="protein sequence ID" value="TET47716.1"/>
    <property type="molecule type" value="Genomic_DNA"/>
</dbReference>